<accession>A0A6J7WS44</accession>
<protein>
    <submittedName>
        <fullName evidence="2">Uncharacterized protein</fullName>
    </submittedName>
</protein>
<keyword evidence="1" id="KW-0175">Coiled coil</keyword>
<sequence length="318" mass="36095">MSQIGSGGFAGSGIGAKGADTNGGFVSGTNGGTGGWGGVGQRDYGDLEWRLNQMQQDMKFMWNRLADLEAARDEKVEPNQQAGIDEYRYSMVANSFDGGGPYDVMDSFRATKPDAGEPANRYFVDCLKENAKLIEENDVLRYQYEAMKNETARCKGLFDQLVKENQRLEEDIRGAHERVKELDKPYATQLNDYIDALASIAKMSKELDELTKKYEGEKAAAIGLEESSTYWQQNYNEQLQETDSLNKRLDFFEKMSYDLEMEKKDAKWYREQAINKCIDIVERIKNDPSTVGYGIGHRWTVVICEYIQQAIKKEFGVK</sequence>
<reference evidence="2" key="1">
    <citation type="submission" date="2020-05" db="EMBL/GenBank/DDBJ databases">
        <authorList>
            <person name="Chiriac C."/>
            <person name="Salcher M."/>
            <person name="Ghai R."/>
            <person name="Kavagutti S V."/>
        </authorList>
    </citation>
    <scope>NUCLEOTIDE SEQUENCE</scope>
</reference>
<name>A0A6J7WS44_9CAUD</name>
<feature type="coiled-coil region" evidence="1">
    <location>
        <begin position="130"/>
        <end position="227"/>
    </location>
</feature>
<dbReference type="EMBL" id="LR798287">
    <property type="protein sequence ID" value="CAB5220786.1"/>
    <property type="molecule type" value="Genomic_DNA"/>
</dbReference>
<evidence type="ECO:0000256" key="1">
    <source>
        <dbReference type="SAM" id="Coils"/>
    </source>
</evidence>
<organism evidence="2">
    <name type="scientific">uncultured Caudovirales phage</name>
    <dbReference type="NCBI Taxonomy" id="2100421"/>
    <lineage>
        <taxon>Viruses</taxon>
        <taxon>Duplodnaviria</taxon>
        <taxon>Heunggongvirae</taxon>
        <taxon>Uroviricota</taxon>
        <taxon>Caudoviricetes</taxon>
        <taxon>Peduoviridae</taxon>
        <taxon>Maltschvirus</taxon>
        <taxon>Maltschvirus maltsch</taxon>
    </lineage>
</organism>
<gene>
    <name evidence="2" type="ORF">UFOVP245_27</name>
</gene>
<proteinExistence type="predicted"/>
<evidence type="ECO:0000313" key="2">
    <source>
        <dbReference type="EMBL" id="CAB5220786.1"/>
    </source>
</evidence>